<dbReference type="EMBL" id="CAUYUJ010003810">
    <property type="protein sequence ID" value="CAK0806941.1"/>
    <property type="molecule type" value="Genomic_DNA"/>
</dbReference>
<dbReference type="SUPFAM" id="SSF64182">
    <property type="entry name" value="DHH phosphoesterases"/>
    <property type="match status" value="1"/>
</dbReference>
<name>A0ABN9QTF3_9DINO</name>
<reference evidence="2" key="1">
    <citation type="submission" date="2023-10" db="EMBL/GenBank/DDBJ databases">
        <authorList>
            <person name="Chen Y."/>
            <person name="Shah S."/>
            <person name="Dougan E. K."/>
            <person name="Thang M."/>
            <person name="Chan C."/>
        </authorList>
    </citation>
    <scope>NUCLEOTIDE SEQUENCE [LARGE SCALE GENOMIC DNA]</scope>
</reference>
<keyword evidence="3" id="KW-1185">Reference proteome</keyword>
<organism evidence="2 3">
    <name type="scientific">Prorocentrum cordatum</name>
    <dbReference type="NCBI Taxonomy" id="2364126"/>
    <lineage>
        <taxon>Eukaryota</taxon>
        <taxon>Sar</taxon>
        <taxon>Alveolata</taxon>
        <taxon>Dinophyceae</taxon>
        <taxon>Prorocentrales</taxon>
        <taxon>Prorocentraceae</taxon>
        <taxon>Prorocentrum</taxon>
    </lineage>
</organism>
<dbReference type="Proteomes" id="UP001189429">
    <property type="component" value="Unassembled WGS sequence"/>
</dbReference>
<comment type="caution">
    <text evidence="2">The sequence shown here is derived from an EMBL/GenBank/DDBJ whole genome shotgun (WGS) entry which is preliminary data.</text>
</comment>
<gene>
    <name evidence="2" type="ORF">PCOR1329_LOCUS12989</name>
</gene>
<accession>A0ABN9QTF3</accession>
<dbReference type="Gene3D" id="3.90.1640.10">
    <property type="entry name" value="inorganic pyrophosphatase (n-terminal core)"/>
    <property type="match status" value="1"/>
</dbReference>
<dbReference type="InterPro" id="IPR038763">
    <property type="entry name" value="DHH_sf"/>
</dbReference>
<feature type="non-terminal residue" evidence="2">
    <location>
        <position position="404"/>
    </location>
</feature>
<protein>
    <submittedName>
        <fullName evidence="2">Uncharacterized protein</fullName>
    </submittedName>
</protein>
<evidence type="ECO:0000313" key="3">
    <source>
        <dbReference type="Proteomes" id="UP001189429"/>
    </source>
</evidence>
<evidence type="ECO:0000313" key="2">
    <source>
        <dbReference type="EMBL" id="CAK0806941.1"/>
    </source>
</evidence>
<evidence type="ECO:0000256" key="1">
    <source>
        <dbReference type="SAM" id="MobiDB-lite"/>
    </source>
</evidence>
<sequence>MNPDLDSVGSAYGSAELYGGTAACPAPRGKCPTDEARFVMRRFGVADAEVPVLSDVVAEDSRFVLVDFNGMAKGPQNSFPEGSVPSLLGEGGMWQTPPVMGSIDHHALQLTGVKVTDVPVDFCGEVGPNGFRVETHPWGSACSIVATKFQGSGRPPSERAAGMLLGGILSDTLGLTGPTTTEHDRQAVEFLKPFANIEDHSAFYGEMAEAKSEKFLSMPLVEVFGSDLKVFDPLPQAKLAIGVVEVANRKIYEGLLGKPASELAAGIEGVSEQYCSEAGPEKACVVFVVLVDTKDQVSSTLLLRAPASAQPSARCIAVRAFSLDRATNRLPADKECRPKHAAERQLPSGDPAGRGLLHVISTGRSTPVCISRKSQLQPSLEAALRDLYGPERGAPGYACEDQEE</sequence>
<proteinExistence type="predicted"/>
<feature type="region of interest" description="Disordered" evidence="1">
    <location>
        <begin position="335"/>
        <end position="354"/>
    </location>
</feature>